<feature type="region of interest" description="Disordered" evidence="2">
    <location>
        <begin position="74"/>
        <end position="132"/>
    </location>
</feature>
<gene>
    <name evidence="3" type="ORF">PPENT_87.1.T0550078</name>
</gene>
<protein>
    <submittedName>
        <fullName evidence="3">Uncharacterized protein</fullName>
    </submittedName>
</protein>
<dbReference type="OrthoDB" id="307814at2759"/>
<feature type="coiled-coil region" evidence="1">
    <location>
        <begin position="164"/>
        <end position="195"/>
    </location>
</feature>
<keyword evidence="1" id="KW-0175">Coiled coil</keyword>
<name>A0A8S1V569_9CILI</name>
<evidence type="ECO:0000313" key="3">
    <source>
        <dbReference type="EMBL" id="CAD8171543.1"/>
    </source>
</evidence>
<dbReference type="AlphaFoldDB" id="A0A8S1V569"/>
<feature type="compositionally biased region" description="Polar residues" evidence="2">
    <location>
        <begin position="201"/>
        <end position="215"/>
    </location>
</feature>
<proteinExistence type="predicted"/>
<organism evidence="3 4">
    <name type="scientific">Paramecium pentaurelia</name>
    <dbReference type="NCBI Taxonomy" id="43138"/>
    <lineage>
        <taxon>Eukaryota</taxon>
        <taxon>Sar</taxon>
        <taxon>Alveolata</taxon>
        <taxon>Ciliophora</taxon>
        <taxon>Intramacronucleata</taxon>
        <taxon>Oligohymenophorea</taxon>
        <taxon>Peniculida</taxon>
        <taxon>Parameciidae</taxon>
        <taxon>Paramecium</taxon>
    </lineage>
</organism>
<comment type="caution">
    <text evidence="3">The sequence shown here is derived from an EMBL/GenBank/DDBJ whole genome shotgun (WGS) entry which is preliminary data.</text>
</comment>
<dbReference type="EMBL" id="CAJJDO010000055">
    <property type="protein sequence ID" value="CAD8171543.1"/>
    <property type="molecule type" value="Genomic_DNA"/>
</dbReference>
<evidence type="ECO:0000256" key="2">
    <source>
        <dbReference type="SAM" id="MobiDB-lite"/>
    </source>
</evidence>
<accession>A0A8S1V569</accession>
<dbReference type="Proteomes" id="UP000689195">
    <property type="component" value="Unassembled WGS sequence"/>
</dbReference>
<keyword evidence="4" id="KW-1185">Reference proteome</keyword>
<sequence>MNNEIGKPNPIRLSTQLLYFMDYKIHEYSPEELYENKARLFESLMTEWNNMSTIEQEKYSQKVRFINGGEKAKYRKDEQSSETMYETADEKPTKALQSIIQEKSESQERSEEKKSEEKIKEQQNNKHVSSLNELKQDQIITYEVISEKETNSQQQPFKIQTSQNQQLIQEDENEQNNLQENIKENNIKIDYLKQDNEIDEQQNYNKGKKSGISQKRSQKGTNDKMKQKGSIIKKRALSLSKQTQLEEQQNQKNFSINETLTLKQLKDQIKNLFKQIE</sequence>
<feature type="compositionally biased region" description="Basic and acidic residues" evidence="2">
    <location>
        <begin position="102"/>
        <end position="124"/>
    </location>
</feature>
<feature type="region of interest" description="Disordered" evidence="2">
    <location>
        <begin position="201"/>
        <end position="230"/>
    </location>
</feature>
<reference evidence="3" key="1">
    <citation type="submission" date="2021-01" db="EMBL/GenBank/DDBJ databases">
        <authorList>
            <consortium name="Genoscope - CEA"/>
            <person name="William W."/>
        </authorList>
    </citation>
    <scope>NUCLEOTIDE SEQUENCE</scope>
</reference>
<evidence type="ECO:0000256" key="1">
    <source>
        <dbReference type="SAM" id="Coils"/>
    </source>
</evidence>
<evidence type="ECO:0000313" key="4">
    <source>
        <dbReference type="Proteomes" id="UP000689195"/>
    </source>
</evidence>